<dbReference type="Proteomes" id="UP000628775">
    <property type="component" value="Unassembled WGS sequence"/>
</dbReference>
<evidence type="ECO:0000313" key="3">
    <source>
        <dbReference type="Proteomes" id="UP000628775"/>
    </source>
</evidence>
<protein>
    <submittedName>
        <fullName evidence="2">Polysaccharide pyruvyl transferase CsaB</fullName>
    </submittedName>
</protein>
<accession>A0A8J2YPC1</accession>
<reference evidence="2" key="2">
    <citation type="submission" date="2020-09" db="EMBL/GenBank/DDBJ databases">
        <authorList>
            <person name="Sun Q."/>
            <person name="Zhou Y."/>
        </authorList>
    </citation>
    <scope>NUCLEOTIDE SEQUENCE</scope>
    <source>
        <strain evidence="2">CGMCC 1.15371</strain>
    </source>
</reference>
<dbReference type="SUPFAM" id="SSF53756">
    <property type="entry name" value="UDP-Glycosyltransferase/glycogen phosphorylase"/>
    <property type="match status" value="1"/>
</dbReference>
<feature type="domain" description="Polysaccharide pyruvyl transferase" evidence="1">
    <location>
        <begin position="13"/>
        <end position="302"/>
    </location>
</feature>
<dbReference type="PANTHER" id="PTHR36836">
    <property type="entry name" value="COLANIC ACID BIOSYNTHESIS PROTEIN WCAK"/>
    <property type="match status" value="1"/>
</dbReference>
<dbReference type="InterPro" id="IPR007345">
    <property type="entry name" value="Polysacch_pyruvyl_Trfase"/>
</dbReference>
<comment type="caution">
    <text evidence="2">The sequence shown here is derived from an EMBL/GenBank/DDBJ whole genome shotgun (WGS) entry which is preliminary data.</text>
</comment>
<reference evidence="2" key="1">
    <citation type="journal article" date="2014" name="Int. J. Syst. Evol. Microbiol.">
        <title>Complete genome sequence of Corynebacterium casei LMG S-19264T (=DSM 44701T), isolated from a smear-ripened cheese.</title>
        <authorList>
            <consortium name="US DOE Joint Genome Institute (JGI-PGF)"/>
            <person name="Walter F."/>
            <person name="Albersmeier A."/>
            <person name="Kalinowski J."/>
            <person name="Ruckert C."/>
        </authorList>
    </citation>
    <scope>NUCLEOTIDE SEQUENCE</scope>
    <source>
        <strain evidence="2">CGMCC 1.15371</strain>
    </source>
</reference>
<evidence type="ECO:0000259" key="1">
    <source>
        <dbReference type="Pfam" id="PF04230"/>
    </source>
</evidence>
<dbReference type="Pfam" id="PF04230">
    <property type="entry name" value="PS_pyruv_trans"/>
    <property type="match status" value="1"/>
</dbReference>
<name>A0A8J2YPC1_9BACL</name>
<keyword evidence="3" id="KW-1185">Reference proteome</keyword>
<gene>
    <name evidence="2" type="ORF">GCM10011391_38940</name>
</gene>
<dbReference type="EMBL" id="BMIR01000033">
    <property type="protein sequence ID" value="GGE56149.1"/>
    <property type="molecule type" value="Genomic_DNA"/>
</dbReference>
<dbReference type="RefSeq" id="WP_188698873.1">
    <property type="nucleotide sequence ID" value="NZ_BMIR01000033.1"/>
</dbReference>
<dbReference type="InterPro" id="IPR019896">
    <property type="entry name" value="Polysacch_pyruvyl_Trfase_CsaB"/>
</dbReference>
<sequence>MKVVLSGFYGFGNTGDEAILEAILTNLKTRWPEMEITVFSFSPEMTSKAHNVRSLYRGWRQDTWQKLRALRSADLLISGGGGLLQDTYATGIISGPLPYYLLITYLAKRCGTPVMFFSQGIGPITSKYGKWLTKRVANKVDLITVRDAASAEALATLGVHKPPTFVTADIVFAFQERPASAKAQKIIDTLPQATLAVSVRPWFTSNTYIQRQFATILDALIEEKGCHPLFISMEGRHDYEASQAVIRAMQHPEACLLLEPDYTPNDYIQFIKACQLTLGMRLHSLIFSTLAEVPCIGFSYDPKVESFLKLIDMWEQSVAIEEIDTEKVIQNSLSILDEHNPYKIKMSEAKRTLKNKAEENLELLNDYFLKRSLSYEDIVHDHI</sequence>
<organism evidence="2 3">
    <name type="scientific">Pullulanibacillus camelliae</name>
    <dbReference type="NCBI Taxonomy" id="1707096"/>
    <lineage>
        <taxon>Bacteria</taxon>
        <taxon>Bacillati</taxon>
        <taxon>Bacillota</taxon>
        <taxon>Bacilli</taxon>
        <taxon>Bacillales</taxon>
        <taxon>Sporolactobacillaceae</taxon>
        <taxon>Pullulanibacillus</taxon>
    </lineage>
</organism>
<dbReference type="GO" id="GO:0016740">
    <property type="term" value="F:transferase activity"/>
    <property type="evidence" value="ECO:0007669"/>
    <property type="project" value="UniProtKB-KW"/>
</dbReference>
<dbReference type="NCBIfam" id="TIGR03609">
    <property type="entry name" value="S_layer_CsaB"/>
    <property type="match status" value="1"/>
</dbReference>
<keyword evidence="2" id="KW-0808">Transferase</keyword>
<dbReference type="AlphaFoldDB" id="A0A8J2YPC1"/>
<evidence type="ECO:0000313" key="2">
    <source>
        <dbReference type="EMBL" id="GGE56149.1"/>
    </source>
</evidence>
<dbReference type="PANTHER" id="PTHR36836:SF1">
    <property type="entry name" value="COLANIC ACID BIOSYNTHESIS PROTEIN WCAK"/>
    <property type="match status" value="1"/>
</dbReference>
<proteinExistence type="predicted"/>